<gene>
    <name evidence="11" type="ORF">CLIB1423_10S02762</name>
</gene>
<dbReference type="InterPro" id="IPR001138">
    <property type="entry name" value="Zn2Cys6_DnaBD"/>
</dbReference>
<evidence type="ECO:0000256" key="1">
    <source>
        <dbReference type="ARBA" id="ARBA00004123"/>
    </source>
</evidence>
<evidence type="ECO:0000256" key="5">
    <source>
        <dbReference type="ARBA" id="ARBA00023125"/>
    </source>
</evidence>
<feature type="compositionally biased region" description="Low complexity" evidence="9">
    <location>
        <begin position="999"/>
        <end position="1011"/>
    </location>
</feature>
<keyword evidence="4" id="KW-0805">Transcription regulation</keyword>
<dbReference type="CDD" id="cd12148">
    <property type="entry name" value="fungal_TF_MHR"/>
    <property type="match status" value="1"/>
</dbReference>
<dbReference type="PROSITE" id="PS50048">
    <property type="entry name" value="ZN2_CY6_FUNGAL_2"/>
    <property type="match status" value="1"/>
</dbReference>
<keyword evidence="8" id="KW-0175">Coiled coil</keyword>
<feature type="region of interest" description="Disordered" evidence="9">
    <location>
        <begin position="543"/>
        <end position="563"/>
    </location>
</feature>
<dbReference type="EMBL" id="CAKXYY010000010">
    <property type="protein sequence ID" value="CAH2353340.1"/>
    <property type="molecule type" value="Genomic_DNA"/>
</dbReference>
<dbReference type="GO" id="GO:0005634">
    <property type="term" value="C:nucleus"/>
    <property type="evidence" value="ECO:0007669"/>
    <property type="project" value="UniProtKB-SubCell"/>
</dbReference>
<evidence type="ECO:0000256" key="3">
    <source>
        <dbReference type="ARBA" id="ARBA00022833"/>
    </source>
</evidence>
<organism evidence="11 12">
    <name type="scientific">[Candida] railenensis</name>
    <dbReference type="NCBI Taxonomy" id="45579"/>
    <lineage>
        <taxon>Eukaryota</taxon>
        <taxon>Fungi</taxon>
        <taxon>Dikarya</taxon>
        <taxon>Ascomycota</taxon>
        <taxon>Saccharomycotina</taxon>
        <taxon>Pichiomycetes</taxon>
        <taxon>Debaryomycetaceae</taxon>
        <taxon>Kurtzmaniella</taxon>
    </lineage>
</organism>
<feature type="compositionally biased region" description="Polar residues" evidence="9">
    <location>
        <begin position="1141"/>
        <end position="1154"/>
    </location>
</feature>
<reference evidence="11" key="1">
    <citation type="submission" date="2022-03" db="EMBL/GenBank/DDBJ databases">
        <authorList>
            <person name="Legras J.-L."/>
            <person name="Devillers H."/>
            <person name="Grondin C."/>
        </authorList>
    </citation>
    <scope>NUCLEOTIDE SEQUENCE</scope>
    <source>
        <strain evidence="11">CLIB 1423</strain>
    </source>
</reference>
<dbReference type="PANTHER" id="PTHR47782:SF1">
    <property type="entry name" value="PYRIMIDINE PATHWAY REGULATORY PROTEIN 1"/>
    <property type="match status" value="1"/>
</dbReference>
<dbReference type="GO" id="GO:0043565">
    <property type="term" value="F:sequence-specific DNA binding"/>
    <property type="evidence" value="ECO:0007669"/>
    <property type="project" value="TreeGrafter"/>
</dbReference>
<feature type="region of interest" description="Disordered" evidence="9">
    <location>
        <begin position="923"/>
        <end position="956"/>
    </location>
</feature>
<dbReference type="Pfam" id="PF00172">
    <property type="entry name" value="Zn_clus"/>
    <property type="match status" value="1"/>
</dbReference>
<dbReference type="AlphaFoldDB" id="A0A9P0QQZ0"/>
<feature type="region of interest" description="Disordered" evidence="9">
    <location>
        <begin position="778"/>
        <end position="802"/>
    </location>
</feature>
<dbReference type="PANTHER" id="PTHR47782">
    <property type="entry name" value="ZN(II)2CYS6 TRANSCRIPTION FACTOR (EUROFUNG)-RELATED"/>
    <property type="match status" value="1"/>
</dbReference>
<dbReference type="OrthoDB" id="4151048at2759"/>
<sequence>MTDEKSDPANFKLIRTTGGTVRVSQACDRCRIKKIKCDGLTPCHNCAKIDFECKTSDKLTRRAFPKGYTENLEKKLKELEEENRILKEKYEDENGEAKVPGVKANAENQIVQHHHNDSVQQPPTPRVEANRHDKVTLTNSTNVQINNPIDQIFNLDGKGIIIGNDNLNFESQFNHLLINLNLPFLKITNSHNFLLNDPNSYLYHPSYTKYNRFHNRDLDVIYNPLTANNSQHDDLLGEMVTLANNQLPIDIYDFFIKLINNFKKIFSTKKELDNQIIHFFLNYNIFIPIFDYKSFMENYDAFHTMYPFMFTYDDATINGFNISNNDYHVVNEYLMVVVQIYAMIMMNDPTINLNLLLNHSEPNYINDNKRSSSVVRSLYDFLPYFNVFHVSVAQLQTYLLFLHYSLITNNKEKSLVLSSLINSFIGILGINLNSKNLFFNDLTLTTNQRRTRVKIFWCFKILLKVFNLKFGFKPSLNTTVINPVTIDRYFELTPAKLSTLLEEGENDELFKILLKPSIEFLNLVNIIIPSSFSPNYYQYLKGDNDGKDHQQQGQHHPPKSKKARLDWILNDDDGDGSDGNLNYNFNQFLTIDKNLTSWRESLKEKELNLIPLQMQMNLPVISGITKNNLYHNIPKKENDNDDENGSTEIPSILSPEAIQCYLTRGLPDRYTASQLIKIQLNFHYLLIRSMNYLNFVIDKELTPSYFAKLTDISREVLSYFIAIFQHVSESKKYLDSSKTLAKSSIVAPHNAVMESLGLDVDEDGFVINDFSVKRRRVSQPLHHGGPGGGGGKASSQPSSINSKRLVSELPKSPFNHILNGLSMTIINLKKSIILQMLYLLISSLKIFKKGEERVSRDTRNILNNSVDLFIKIFINYNPDIKKEKSKFSMKTTNQGSSSLLSNSSSKEAKLFGRLINDELKDEILKEPRRSGTDDSDDNGSEDEMEDEENEISQIDWDDEEMDEDLKYLKILKFLKYKINSIYNLSKVKHMSGKFKKKVTNTNSNSSTYNTNNKKENTAVNPIPARMSLGGNSGMSALMLQQSPLHLYSGGPSPPNYTSSGNLSKVSSLSKFDFLLGEDNYPVHTLGSTGIGTPSSGAGSYPIISKLKEYSGGNGSPPSAEDLELIKKERLAINDLMSLKNQKGENSPVFHSNWNIEEERK</sequence>
<evidence type="ECO:0000256" key="7">
    <source>
        <dbReference type="ARBA" id="ARBA00023242"/>
    </source>
</evidence>
<evidence type="ECO:0000256" key="2">
    <source>
        <dbReference type="ARBA" id="ARBA00022723"/>
    </source>
</evidence>
<feature type="coiled-coil region" evidence="8">
    <location>
        <begin position="69"/>
        <end position="96"/>
    </location>
</feature>
<evidence type="ECO:0000256" key="9">
    <source>
        <dbReference type="SAM" id="MobiDB-lite"/>
    </source>
</evidence>
<evidence type="ECO:0000256" key="6">
    <source>
        <dbReference type="ARBA" id="ARBA00023163"/>
    </source>
</evidence>
<keyword evidence="7" id="KW-0539">Nucleus</keyword>
<evidence type="ECO:0000256" key="4">
    <source>
        <dbReference type="ARBA" id="ARBA00023015"/>
    </source>
</evidence>
<comment type="caution">
    <text evidence="11">The sequence shown here is derived from an EMBL/GenBank/DDBJ whole genome shotgun (WGS) entry which is preliminary data.</text>
</comment>
<dbReference type="InterPro" id="IPR036864">
    <property type="entry name" value="Zn2-C6_fun-type_DNA-bd_sf"/>
</dbReference>
<dbReference type="Gene3D" id="4.10.240.10">
    <property type="entry name" value="Zn(2)-C6 fungal-type DNA-binding domain"/>
    <property type="match status" value="1"/>
</dbReference>
<feature type="region of interest" description="Disordered" evidence="9">
    <location>
        <begin position="997"/>
        <end position="1017"/>
    </location>
</feature>
<feature type="region of interest" description="Disordered" evidence="9">
    <location>
        <begin position="1141"/>
        <end position="1160"/>
    </location>
</feature>
<keyword evidence="6" id="KW-0804">Transcription</keyword>
<evidence type="ECO:0000256" key="8">
    <source>
        <dbReference type="SAM" id="Coils"/>
    </source>
</evidence>
<proteinExistence type="predicted"/>
<feature type="compositionally biased region" description="Basic and acidic residues" evidence="9">
    <location>
        <begin position="923"/>
        <end position="932"/>
    </location>
</feature>
<keyword evidence="3" id="KW-0862">Zinc</keyword>
<dbReference type="PROSITE" id="PS00463">
    <property type="entry name" value="ZN2_CY6_FUNGAL_1"/>
    <property type="match status" value="1"/>
</dbReference>
<dbReference type="GO" id="GO:0000981">
    <property type="term" value="F:DNA-binding transcription factor activity, RNA polymerase II-specific"/>
    <property type="evidence" value="ECO:0007669"/>
    <property type="project" value="InterPro"/>
</dbReference>
<evidence type="ECO:0000313" key="12">
    <source>
        <dbReference type="Proteomes" id="UP000837801"/>
    </source>
</evidence>
<evidence type="ECO:0000259" key="10">
    <source>
        <dbReference type="PROSITE" id="PS50048"/>
    </source>
</evidence>
<comment type="subcellular location">
    <subcellularLocation>
        <location evidence="1">Nucleus</location>
    </subcellularLocation>
</comment>
<dbReference type="GO" id="GO:0045944">
    <property type="term" value="P:positive regulation of transcription by RNA polymerase II"/>
    <property type="evidence" value="ECO:0007669"/>
    <property type="project" value="TreeGrafter"/>
</dbReference>
<keyword evidence="5" id="KW-0238">DNA-binding</keyword>
<feature type="compositionally biased region" description="Polar residues" evidence="9">
    <location>
        <begin position="793"/>
        <end position="802"/>
    </location>
</feature>
<accession>A0A9P0QQZ0</accession>
<dbReference type="InterPro" id="IPR052202">
    <property type="entry name" value="Yeast_MetPath_Reg"/>
</dbReference>
<keyword evidence="2" id="KW-0479">Metal-binding</keyword>
<evidence type="ECO:0000313" key="11">
    <source>
        <dbReference type="EMBL" id="CAH2353340.1"/>
    </source>
</evidence>
<dbReference type="SMART" id="SM00066">
    <property type="entry name" value="GAL4"/>
    <property type="match status" value="1"/>
</dbReference>
<protein>
    <recommendedName>
        <fullName evidence="10">Zn(2)-C6 fungal-type domain-containing protein</fullName>
    </recommendedName>
</protein>
<feature type="domain" description="Zn(2)-C6 fungal-type" evidence="10">
    <location>
        <begin position="26"/>
        <end position="55"/>
    </location>
</feature>
<dbReference type="GO" id="GO:0008270">
    <property type="term" value="F:zinc ion binding"/>
    <property type="evidence" value="ECO:0007669"/>
    <property type="project" value="InterPro"/>
</dbReference>
<keyword evidence="12" id="KW-1185">Reference proteome</keyword>
<dbReference type="SUPFAM" id="SSF57701">
    <property type="entry name" value="Zn2/Cys6 DNA-binding domain"/>
    <property type="match status" value="1"/>
</dbReference>
<dbReference type="Proteomes" id="UP000837801">
    <property type="component" value="Unassembled WGS sequence"/>
</dbReference>
<name>A0A9P0QQZ0_9ASCO</name>
<dbReference type="CDD" id="cd00067">
    <property type="entry name" value="GAL4"/>
    <property type="match status" value="1"/>
</dbReference>
<feature type="compositionally biased region" description="Acidic residues" evidence="9">
    <location>
        <begin position="933"/>
        <end position="956"/>
    </location>
</feature>